<gene>
    <name evidence="2" type="ORF">HYPSUDRAFT_41552</name>
</gene>
<reference evidence="3" key="1">
    <citation type="submission" date="2014-04" db="EMBL/GenBank/DDBJ databases">
        <title>Evolutionary Origins and Diversification of the Mycorrhizal Mutualists.</title>
        <authorList>
            <consortium name="DOE Joint Genome Institute"/>
            <consortium name="Mycorrhizal Genomics Consortium"/>
            <person name="Kohler A."/>
            <person name="Kuo A."/>
            <person name="Nagy L.G."/>
            <person name="Floudas D."/>
            <person name="Copeland A."/>
            <person name="Barry K.W."/>
            <person name="Cichocki N."/>
            <person name="Veneault-Fourrey C."/>
            <person name="LaButti K."/>
            <person name="Lindquist E.A."/>
            <person name="Lipzen A."/>
            <person name="Lundell T."/>
            <person name="Morin E."/>
            <person name="Murat C."/>
            <person name="Riley R."/>
            <person name="Ohm R."/>
            <person name="Sun H."/>
            <person name="Tunlid A."/>
            <person name="Henrissat B."/>
            <person name="Grigoriev I.V."/>
            <person name="Hibbett D.S."/>
            <person name="Martin F."/>
        </authorList>
    </citation>
    <scope>NUCLEOTIDE SEQUENCE [LARGE SCALE GENOMIC DNA]</scope>
    <source>
        <strain evidence="3">FD-334 SS-4</strain>
    </source>
</reference>
<dbReference type="STRING" id="945553.A0A0D2PPV6"/>
<name>A0A0D2PPV6_HYPSF</name>
<feature type="domain" description="Nudix hydrolase" evidence="1">
    <location>
        <begin position="19"/>
        <end position="156"/>
    </location>
</feature>
<dbReference type="GO" id="GO:0015938">
    <property type="term" value="P:coenzyme A catabolic process"/>
    <property type="evidence" value="ECO:0007669"/>
    <property type="project" value="TreeGrafter"/>
</dbReference>
<dbReference type="PANTHER" id="PTHR12992:SF45">
    <property type="entry name" value="NUDIX HYDROLASE DOMAIN-CONTAINING PROTEIN"/>
    <property type="match status" value="1"/>
</dbReference>
<dbReference type="PROSITE" id="PS51462">
    <property type="entry name" value="NUDIX"/>
    <property type="match status" value="1"/>
</dbReference>
<sequence length="243" mass="26863">MNDAYPFVLFVGSVDKPTSRLAAVLVLLFERDDHLRVLLTTRAKQLRTHGGETSLPGGKMEDGDKDIIITALREANEEVGLPMNSSNIHILGTLPFQPFHSLIVTPVVALLTDNAILDNLKAGEGEVDHIFSHPLEAVVDPELAPGIETLVEQGGSNWPYEPAHHHHIDYPVKALGGVTYRVHCYRTAASPITGMTSDILIQVAEIAYRKQPTFERYAYDQLQTYEAIVEAYEANLLRRTVVG</sequence>
<dbReference type="OrthoDB" id="10260614at2759"/>
<evidence type="ECO:0000313" key="2">
    <source>
        <dbReference type="EMBL" id="KJA21940.1"/>
    </source>
</evidence>
<keyword evidence="3" id="KW-1185">Reference proteome</keyword>
<dbReference type="AlphaFoldDB" id="A0A0D2PPV6"/>
<dbReference type="InterPro" id="IPR045121">
    <property type="entry name" value="CoAse"/>
</dbReference>
<dbReference type="EMBL" id="KN817554">
    <property type="protein sequence ID" value="KJA21940.1"/>
    <property type="molecule type" value="Genomic_DNA"/>
</dbReference>
<accession>A0A0D2PPV6</accession>
<dbReference type="OMA" id="WPLEDEF"/>
<dbReference type="SUPFAM" id="SSF55811">
    <property type="entry name" value="Nudix"/>
    <property type="match status" value="1"/>
</dbReference>
<dbReference type="Proteomes" id="UP000054270">
    <property type="component" value="Unassembled WGS sequence"/>
</dbReference>
<organism evidence="2 3">
    <name type="scientific">Hypholoma sublateritium (strain FD-334 SS-4)</name>
    <dbReference type="NCBI Taxonomy" id="945553"/>
    <lineage>
        <taxon>Eukaryota</taxon>
        <taxon>Fungi</taxon>
        <taxon>Dikarya</taxon>
        <taxon>Basidiomycota</taxon>
        <taxon>Agaricomycotina</taxon>
        <taxon>Agaricomycetes</taxon>
        <taxon>Agaricomycetidae</taxon>
        <taxon>Agaricales</taxon>
        <taxon>Agaricineae</taxon>
        <taxon>Strophariaceae</taxon>
        <taxon>Hypholoma</taxon>
    </lineage>
</organism>
<proteinExistence type="predicted"/>
<dbReference type="Gene3D" id="3.90.79.10">
    <property type="entry name" value="Nucleoside Triphosphate Pyrophosphohydrolase"/>
    <property type="match status" value="1"/>
</dbReference>
<dbReference type="CDD" id="cd03426">
    <property type="entry name" value="NUDIX_CoAse_Nudt7"/>
    <property type="match status" value="1"/>
</dbReference>
<evidence type="ECO:0000259" key="1">
    <source>
        <dbReference type="PROSITE" id="PS51462"/>
    </source>
</evidence>
<dbReference type="GO" id="GO:0010945">
    <property type="term" value="F:coenzyme A diphosphatase activity"/>
    <property type="evidence" value="ECO:0007669"/>
    <property type="project" value="InterPro"/>
</dbReference>
<dbReference type="Pfam" id="PF00293">
    <property type="entry name" value="NUDIX"/>
    <property type="match status" value="1"/>
</dbReference>
<dbReference type="InterPro" id="IPR000086">
    <property type="entry name" value="NUDIX_hydrolase_dom"/>
</dbReference>
<protein>
    <recommendedName>
        <fullName evidence="1">Nudix hydrolase domain-containing protein</fullName>
    </recommendedName>
</protein>
<dbReference type="PANTHER" id="PTHR12992">
    <property type="entry name" value="NUDIX HYDROLASE"/>
    <property type="match status" value="1"/>
</dbReference>
<dbReference type="InterPro" id="IPR015797">
    <property type="entry name" value="NUDIX_hydrolase-like_dom_sf"/>
</dbReference>
<evidence type="ECO:0000313" key="3">
    <source>
        <dbReference type="Proteomes" id="UP000054270"/>
    </source>
</evidence>